<accession>A0ABZ2ZH53</accession>
<reference evidence="1 2" key="1">
    <citation type="submission" date="2024-04" db="EMBL/GenBank/DDBJ databases">
        <title>Screening of coral probiotics and analysis of their probiotic properties.</title>
        <authorList>
            <person name="Wang S."/>
        </authorList>
    </citation>
    <scope>NUCLEOTIDE SEQUENCE [LARGE SCALE GENOMIC DNA]</scope>
    <source>
        <strain evidence="1 2">GXU-Z9</strain>
    </source>
</reference>
<evidence type="ECO:0000313" key="2">
    <source>
        <dbReference type="Proteomes" id="UP001472074"/>
    </source>
</evidence>
<evidence type="ECO:0000313" key="1">
    <source>
        <dbReference type="EMBL" id="WZP07191.1"/>
    </source>
</evidence>
<sequence>MFFDPGGSWRALSIELSDEEIERLNKKYYCKHCNKEIESYDHSYQDEKCDECYKKSIWANLKRDYRVKIKYSRDSKVPKKLHGLWVTIEGFNNRNNPVFYCPLTDKLRVLTFSNMDQAHERYKVR</sequence>
<protein>
    <submittedName>
        <fullName evidence="1">Uncharacterized protein</fullName>
    </submittedName>
</protein>
<keyword evidence="2" id="KW-1185">Reference proteome</keyword>
<gene>
    <name evidence="1" type="ORF">AADC60_24575</name>
</gene>
<dbReference type="RefSeq" id="WP_342025740.1">
    <property type="nucleotide sequence ID" value="NZ_CP151651.1"/>
</dbReference>
<proteinExistence type="predicted"/>
<dbReference type="Proteomes" id="UP001472074">
    <property type="component" value="Chromosome"/>
</dbReference>
<organism evidence="1 2">
    <name type="scientific">Cytobacillus pseudoceanisediminis</name>
    <dbReference type="NCBI Taxonomy" id="3051614"/>
    <lineage>
        <taxon>Bacteria</taxon>
        <taxon>Bacillati</taxon>
        <taxon>Bacillota</taxon>
        <taxon>Bacilli</taxon>
        <taxon>Bacillales</taxon>
        <taxon>Bacillaceae</taxon>
        <taxon>Cytobacillus</taxon>
    </lineage>
</organism>
<name>A0ABZ2ZH53_9BACI</name>
<dbReference type="EMBL" id="CP151651">
    <property type="protein sequence ID" value="WZP07191.1"/>
    <property type="molecule type" value="Genomic_DNA"/>
</dbReference>